<proteinExistence type="predicted"/>
<dbReference type="EMBL" id="LR796697">
    <property type="protein sequence ID" value="CAB4159862.1"/>
    <property type="molecule type" value="Genomic_DNA"/>
</dbReference>
<gene>
    <name evidence="1" type="ORF">UFOVP723_3</name>
</gene>
<protein>
    <submittedName>
        <fullName evidence="1">Uncharacterized protein</fullName>
    </submittedName>
</protein>
<sequence length="131" mass="15207">MNTKETQQVMKNNDETYISLFEYLGKGSGGTNVGREVTAEAIKQGIDIKWRTLPKEVQKPEYTQVQLYPISFLDSYFANDTNPEIDRTPLVRRSELLKLQQRLEALESMFQDVIKKLDVPTKLEDDYDLPF</sequence>
<accession>A0A6J5NM90</accession>
<name>A0A6J5NM90_9CAUD</name>
<organism evidence="1">
    <name type="scientific">uncultured Caudovirales phage</name>
    <dbReference type="NCBI Taxonomy" id="2100421"/>
    <lineage>
        <taxon>Viruses</taxon>
        <taxon>Duplodnaviria</taxon>
        <taxon>Heunggongvirae</taxon>
        <taxon>Uroviricota</taxon>
        <taxon>Caudoviricetes</taxon>
        <taxon>Peduoviridae</taxon>
        <taxon>Maltschvirus</taxon>
        <taxon>Maltschvirus maltsch</taxon>
    </lineage>
</organism>
<evidence type="ECO:0000313" key="1">
    <source>
        <dbReference type="EMBL" id="CAB4159862.1"/>
    </source>
</evidence>
<reference evidence="1" key="1">
    <citation type="submission" date="2020-04" db="EMBL/GenBank/DDBJ databases">
        <authorList>
            <person name="Chiriac C."/>
            <person name="Salcher M."/>
            <person name="Ghai R."/>
            <person name="Kavagutti S V."/>
        </authorList>
    </citation>
    <scope>NUCLEOTIDE SEQUENCE</scope>
</reference>